<reference evidence="3" key="1">
    <citation type="journal article" date="2019" name="Int. J. Syst. Evol. Microbiol.">
        <title>The Global Catalogue of Microorganisms (GCM) 10K type strain sequencing project: providing services to taxonomists for standard genome sequencing and annotation.</title>
        <authorList>
            <consortium name="The Broad Institute Genomics Platform"/>
            <consortium name="The Broad Institute Genome Sequencing Center for Infectious Disease"/>
            <person name="Wu L."/>
            <person name="Ma J."/>
        </authorList>
    </citation>
    <scope>NUCLEOTIDE SEQUENCE [LARGE SCALE GENOMIC DNA]</scope>
    <source>
        <strain evidence="3">CGMCC 1.9106</strain>
    </source>
</reference>
<keyword evidence="3" id="KW-1185">Reference proteome</keyword>
<proteinExistence type="predicted"/>
<protein>
    <submittedName>
        <fullName evidence="2">Uncharacterized protein</fullName>
    </submittedName>
</protein>
<accession>A0ABW2H972</accession>
<feature type="transmembrane region" description="Helical" evidence="1">
    <location>
        <begin position="21"/>
        <end position="45"/>
    </location>
</feature>
<name>A0ABW2H972_9ACTN</name>
<organism evidence="2 3">
    <name type="scientific">Catellatospora aurea</name>
    <dbReference type="NCBI Taxonomy" id="1337874"/>
    <lineage>
        <taxon>Bacteria</taxon>
        <taxon>Bacillati</taxon>
        <taxon>Actinomycetota</taxon>
        <taxon>Actinomycetes</taxon>
        <taxon>Micromonosporales</taxon>
        <taxon>Micromonosporaceae</taxon>
        <taxon>Catellatospora</taxon>
    </lineage>
</organism>
<feature type="transmembrane region" description="Helical" evidence="1">
    <location>
        <begin position="125"/>
        <end position="148"/>
    </location>
</feature>
<gene>
    <name evidence="2" type="ORF">ACFQO7_30695</name>
</gene>
<evidence type="ECO:0000256" key="1">
    <source>
        <dbReference type="SAM" id="Phobius"/>
    </source>
</evidence>
<evidence type="ECO:0000313" key="2">
    <source>
        <dbReference type="EMBL" id="MFC7246868.1"/>
    </source>
</evidence>
<dbReference type="EMBL" id="JBHTAC010000046">
    <property type="protein sequence ID" value="MFC7246868.1"/>
    <property type="molecule type" value="Genomic_DNA"/>
</dbReference>
<keyword evidence="1" id="KW-0472">Membrane</keyword>
<dbReference type="Proteomes" id="UP001596392">
    <property type="component" value="Unassembled WGS sequence"/>
</dbReference>
<sequence>MEYELNLRLWQEEREQIRHRLRLAVTWSAACLAAAVTLCGLLLVAEAAEPSRLRSAADGASILAGVILVLLGGLGVAVVMVVRSEVETHRRRAEALFAEFALSTEDRARLPQGNRGVYNTADGEVMLTAPLLAAHWIAVLGGVVALFAGAV</sequence>
<feature type="transmembrane region" description="Helical" evidence="1">
    <location>
        <begin position="60"/>
        <end position="82"/>
    </location>
</feature>
<keyword evidence="1" id="KW-1133">Transmembrane helix</keyword>
<evidence type="ECO:0000313" key="3">
    <source>
        <dbReference type="Proteomes" id="UP001596392"/>
    </source>
</evidence>
<comment type="caution">
    <text evidence="2">The sequence shown here is derived from an EMBL/GenBank/DDBJ whole genome shotgun (WGS) entry which is preliminary data.</text>
</comment>
<dbReference type="RefSeq" id="WP_376809651.1">
    <property type="nucleotide sequence ID" value="NZ_JBHTAC010000046.1"/>
</dbReference>
<keyword evidence="1" id="KW-0812">Transmembrane</keyword>